<dbReference type="InterPro" id="IPR000719">
    <property type="entry name" value="Prot_kinase_dom"/>
</dbReference>
<dbReference type="PROSITE" id="PS50222">
    <property type="entry name" value="EF_HAND_2"/>
    <property type="match status" value="3"/>
</dbReference>
<dbReference type="Pfam" id="PF00069">
    <property type="entry name" value="Pkinase"/>
    <property type="match status" value="1"/>
</dbReference>
<keyword evidence="8" id="KW-0547">Nucleotide-binding</keyword>
<keyword evidence="6" id="KW-0479">Metal-binding</keyword>
<accession>M8CH04</accession>
<evidence type="ECO:0000256" key="9">
    <source>
        <dbReference type="ARBA" id="ARBA00022777"/>
    </source>
</evidence>
<organism evidence="17">
    <name type="scientific">Aegilops tauschii</name>
    <name type="common">Tausch's goatgrass</name>
    <name type="synonym">Aegilops squarrosa</name>
    <dbReference type="NCBI Taxonomy" id="37682"/>
    <lineage>
        <taxon>Eukaryota</taxon>
        <taxon>Viridiplantae</taxon>
        <taxon>Streptophyta</taxon>
        <taxon>Embryophyta</taxon>
        <taxon>Tracheophyta</taxon>
        <taxon>Spermatophyta</taxon>
        <taxon>Magnoliopsida</taxon>
        <taxon>Liliopsida</taxon>
        <taxon>Poales</taxon>
        <taxon>Poaceae</taxon>
        <taxon>BOP clade</taxon>
        <taxon>Pooideae</taxon>
        <taxon>Triticodae</taxon>
        <taxon>Triticeae</taxon>
        <taxon>Triticinae</taxon>
        <taxon>Aegilops</taxon>
    </lineage>
</organism>
<dbReference type="FunFam" id="1.10.238.10:FF:000050">
    <property type="entry name" value="Calcium-dependent protein kinase 7"/>
    <property type="match status" value="1"/>
</dbReference>
<dbReference type="GO" id="GO:0005524">
    <property type="term" value="F:ATP binding"/>
    <property type="evidence" value="ECO:0007669"/>
    <property type="project" value="UniProtKB-UniRule"/>
</dbReference>
<evidence type="ECO:0000256" key="16">
    <source>
        <dbReference type="ARBA" id="ARBA00048679"/>
    </source>
</evidence>
<dbReference type="EC" id="2.7.11.1" evidence="2"/>
<dbReference type="Gene3D" id="1.10.510.10">
    <property type="entry name" value="Transferase(Phosphotransferase) domain 1"/>
    <property type="match status" value="1"/>
</dbReference>
<evidence type="ECO:0000256" key="6">
    <source>
        <dbReference type="ARBA" id="ARBA00022723"/>
    </source>
</evidence>
<dbReference type="SUPFAM" id="SSF47473">
    <property type="entry name" value="EF-hand"/>
    <property type="match status" value="1"/>
</dbReference>
<dbReference type="InterPro" id="IPR002048">
    <property type="entry name" value="EF_hand_dom"/>
</dbReference>
<comment type="similarity">
    <text evidence="14">Belongs to the protein kinase superfamily. Ser/Thr protein kinase family. CDPK subfamily.</text>
</comment>
<evidence type="ECO:0000256" key="12">
    <source>
        <dbReference type="ARBA" id="ARBA00023136"/>
    </source>
</evidence>
<keyword evidence="11" id="KW-0067">ATP-binding</keyword>
<keyword evidence="7" id="KW-0677">Repeat</keyword>
<evidence type="ECO:0000256" key="7">
    <source>
        <dbReference type="ARBA" id="ARBA00022737"/>
    </source>
</evidence>
<dbReference type="Gene3D" id="3.30.200.20">
    <property type="entry name" value="Phosphorylase Kinase, domain 1"/>
    <property type="match status" value="1"/>
</dbReference>
<evidence type="ECO:0000256" key="5">
    <source>
        <dbReference type="ARBA" id="ARBA00022707"/>
    </source>
</evidence>
<dbReference type="SMART" id="SM00220">
    <property type="entry name" value="S_TKc"/>
    <property type="match status" value="1"/>
</dbReference>
<keyword evidence="3" id="KW-0723">Serine/threonine-protein kinase</keyword>
<comment type="catalytic activity">
    <reaction evidence="15">
        <text>L-threonyl-[protein] + ATP = O-phospho-L-threonyl-[protein] + ADP + H(+)</text>
        <dbReference type="Rhea" id="RHEA:46608"/>
        <dbReference type="Rhea" id="RHEA-COMP:11060"/>
        <dbReference type="Rhea" id="RHEA-COMP:11605"/>
        <dbReference type="ChEBI" id="CHEBI:15378"/>
        <dbReference type="ChEBI" id="CHEBI:30013"/>
        <dbReference type="ChEBI" id="CHEBI:30616"/>
        <dbReference type="ChEBI" id="CHEBI:61977"/>
        <dbReference type="ChEBI" id="CHEBI:456216"/>
        <dbReference type="EC" id="2.7.11.1"/>
    </reaction>
</comment>
<dbReference type="InterPro" id="IPR011992">
    <property type="entry name" value="EF-hand-dom_pair"/>
</dbReference>
<evidence type="ECO:0000256" key="15">
    <source>
        <dbReference type="ARBA" id="ARBA00047899"/>
    </source>
</evidence>
<dbReference type="GO" id="GO:0005509">
    <property type="term" value="F:calcium ion binding"/>
    <property type="evidence" value="ECO:0007669"/>
    <property type="project" value="InterPro"/>
</dbReference>
<name>M8CH04_AEGTA</name>
<keyword evidence="10" id="KW-0106">Calcium</keyword>
<dbReference type="PROSITE" id="PS00108">
    <property type="entry name" value="PROTEIN_KINASE_ST"/>
    <property type="match status" value="1"/>
</dbReference>
<dbReference type="GO" id="GO:0004674">
    <property type="term" value="F:protein serine/threonine kinase activity"/>
    <property type="evidence" value="ECO:0007669"/>
    <property type="project" value="UniProtKB-KW"/>
</dbReference>
<dbReference type="SUPFAM" id="SSF56112">
    <property type="entry name" value="Protein kinase-like (PK-like)"/>
    <property type="match status" value="1"/>
</dbReference>
<evidence type="ECO:0000256" key="13">
    <source>
        <dbReference type="ARBA" id="ARBA00023288"/>
    </source>
</evidence>
<evidence type="ECO:0000256" key="8">
    <source>
        <dbReference type="ARBA" id="ARBA00022741"/>
    </source>
</evidence>
<comment type="catalytic activity">
    <reaction evidence="16">
        <text>L-seryl-[protein] + ATP = O-phospho-L-seryl-[protein] + ADP + H(+)</text>
        <dbReference type="Rhea" id="RHEA:17989"/>
        <dbReference type="Rhea" id="RHEA-COMP:9863"/>
        <dbReference type="Rhea" id="RHEA-COMP:11604"/>
        <dbReference type="ChEBI" id="CHEBI:15378"/>
        <dbReference type="ChEBI" id="CHEBI:29999"/>
        <dbReference type="ChEBI" id="CHEBI:30616"/>
        <dbReference type="ChEBI" id="CHEBI:83421"/>
        <dbReference type="ChEBI" id="CHEBI:456216"/>
        <dbReference type="EC" id="2.7.11.1"/>
    </reaction>
</comment>
<dbReference type="SMART" id="SM00054">
    <property type="entry name" value="EFh"/>
    <property type="match status" value="3"/>
</dbReference>
<dbReference type="InterPro" id="IPR011009">
    <property type="entry name" value="Kinase-like_dom_sf"/>
</dbReference>
<dbReference type="AlphaFoldDB" id="M8CH04"/>
<dbReference type="Gene3D" id="1.10.238.10">
    <property type="entry name" value="EF-hand"/>
    <property type="match status" value="1"/>
</dbReference>
<dbReference type="PROSITE" id="PS50011">
    <property type="entry name" value="PROTEIN_KINASE_DOM"/>
    <property type="match status" value="1"/>
</dbReference>
<keyword evidence="12" id="KW-0472">Membrane</keyword>
<dbReference type="FunFam" id="1.10.510.10:FF:000067">
    <property type="entry name" value="calcium-dependent protein kinase 13"/>
    <property type="match status" value="1"/>
</dbReference>
<dbReference type="InterPro" id="IPR008271">
    <property type="entry name" value="Ser/Thr_kinase_AS"/>
</dbReference>
<dbReference type="InterPro" id="IPR050205">
    <property type="entry name" value="CDPK_Ser/Thr_kinases"/>
</dbReference>
<dbReference type="GO" id="GO:0016020">
    <property type="term" value="C:membrane"/>
    <property type="evidence" value="ECO:0007669"/>
    <property type="project" value="UniProtKB-SubCell"/>
</dbReference>
<evidence type="ECO:0000256" key="10">
    <source>
        <dbReference type="ARBA" id="ARBA00022837"/>
    </source>
</evidence>
<sequence length="826" mass="91735">MTLYNRQIPLRCGLWLQPIVAIGHPPSTTTRESKLGREHIGATYLKKMHEDTRHTIECQVQRLATKLNTNKHPMVFNPGDLVWLHLRNDYFPTELKSKILGTRKTTTKELRSLAKRKVGSDARKTETSNWKKKMHPVLPIFPSKCEEDQHLGLHPTIAGAGSGPLGMRGATCRALAGAHSLPEASTHPFLPNDVPRDAAQAVMGNCCVARPSFKRRGGGSPKQRGGRLGGANLRCLSTVSSVTDTPRATAQPPVTVLGKGLAAADNSEELLRRYQLGEELGRGEFGVTRWCMDVATGEKLACKSISKRKLRSSVDIEDVRREVAIMRSLPSHVNVVRLREAFEDGDSVHLVMEVCEGGELFDRIVVRGHYTERAAAAVMRTIMEVVQHCHQNGVMHRDLKPENFLYATASESSPLKVIDFGLSVCFKPGERFSEIVGSPYYMAPEVLKRNYGQEIDIWSAGVILYILLCGVPPFWAETDEGIAQAIIRSRIDFEREPWPKVSDNAKDLVSRMLENNPYARLTAQQVLEHPWIQNSTAAPNIPLGEAVRSRLKQFTVMNKFKKKALLVVAEYLPAEELEAITELFHMLDTNKDGHLTIEELRKGLQMIGNNVHDTDVDMLMEAVDLDGNGTLDCKEFVTVSIHLKKIRSEEHLPKVFNYFDKNMSGFIEMEELKEALSPRGDQKAIEDIIFDVDIDKVSKLTIKYQHLQKQENAKRRFGFLRVAPQDDTAGKNSSRSNQPQPPLVRCAGDALDAATVVRVGRCGDGMVGARKETGRSPVVFGAAELRSITPTIASLTQSGRLGDGVVLCRGRFEHATVRFAGAIGLV</sequence>
<evidence type="ECO:0000256" key="14">
    <source>
        <dbReference type="ARBA" id="ARBA00024334"/>
    </source>
</evidence>
<comment type="subcellular location">
    <subcellularLocation>
        <location evidence="1">Membrane</location>
        <topology evidence="1">Lipid-anchor</topology>
    </subcellularLocation>
</comment>
<evidence type="ECO:0000256" key="3">
    <source>
        <dbReference type="ARBA" id="ARBA00022527"/>
    </source>
</evidence>
<dbReference type="FunFam" id="3.30.200.20:FF:000462">
    <property type="entry name" value="Calcium-dependent protein kinase 24"/>
    <property type="match status" value="1"/>
</dbReference>
<keyword evidence="4" id="KW-0808">Transferase</keyword>
<dbReference type="Pfam" id="PF13202">
    <property type="entry name" value="EF-hand_5"/>
    <property type="match status" value="1"/>
</dbReference>
<evidence type="ECO:0000256" key="4">
    <source>
        <dbReference type="ARBA" id="ARBA00022679"/>
    </source>
</evidence>
<dbReference type="PROSITE" id="PS00107">
    <property type="entry name" value="PROTEIN_KINASE_ATP"/>
    <property type="match status" value="1"/>
</dbReference>
<dbReference type="InterPro" id="IPR017441">
    <property type="entry name" value="Protein_kinase_ATP_BS"/>
</dbReference>
<dbReference type="Pfam" id="PF13499">
    <property type="entry name" value="EF-hand_7"/>
    <property type="match status" value="1"/>
</dbReference>
<proteinExistence type="inferred from homology"/>
<keyword evidence="13" id="KW-0449">Lipoprotein</keyword>
<reference evidence="17" key="1">
    <citation type="submission" date="2015-06" db="UniProtKB">
        <authorList>
            <consortium name="EnsemblPlants"/>
        </authorList>
    </citation>
    <scope>IDENTIFICATION</scope>
</reference>
<evidence type="ECO:0000256" key="2">
    <source>
        <dbReference type="ARBA" id="ARBA00012513"/>
    </source>
</evidence>
<dbReference type="PANTHER" id="PTHR24349">
    <property type="entry name" value="SERINE/THREONINE-PROTEIN KINASE"/>
    <property type="match status" value="1"/>
</dbReference>
<dbReference type="InterPro" id="IPR018247">
    <property type="entry name" value="EF_Hand_1_Ca_BS"/>
</dbReference>
<keyword evidence="5" id="KW-0519">Myristate</keyword>
<keyword evidence="9" id="KW-0418">Kinase</keyword>
<dbReference type="CDD" id="cd05117">
    <property type="entry name" value="STKc_CAMK"/>
    <property type="match status" value="1"/>
</dbReference>
<protein>
    <recommendedName>
        <fullName evidence="2">non-specific serine/threonine protein kinase</fullName>
        <ecNumber evidence="2">2.7.11.1</ecNumber>
    </recommendedName>
</protein>
<evidence type="ECO:0000256" key="11">
    <source>
        <dbReference type="ARBA" id="ARBA00022840"/>
    </source>
</evidence>
<evidence type="ECO:0000256" key="1">
    <source>
        <dbReference type="ARBA" id="ARBA00004635"/>
    </source>
</evidence>
<dbReference type="PROSITE" id="PS00018">
    <property type="entry name" value="EF_HAND_1"/>
    <property type="match status" value="3"/>
</dbReference>
<dbReference type="EnsemblPlants" id="EMT26492">
    <property type="protein sequence ID" value="EMT26492"/>
    <property type="gene ID" value="F775_11754"/>
</dbReference>
<evidence type="ECO:0000313" key="17">
    <source>
        <dbReference type="EnsemblPlants" id="EMT26492"/>
    </source>
</evidence>